<evidence type="ECO:0000313" key="3">
    <source>
        <dbReference type="Proteomes" id="UP000225706"/>
    </source>
</evidence>
<dbReference type="OrthoDB" id="186791at2759"/>
<proteinExistence type="predicted"/>
<gene>
    <name evidence="2" type="primary">Spats1</name>
    <name evidence="2" type="ORF">AWC38_SpisGene6097</name>
</gene>
<dbReference type="STRING" id="50429.A0A2B4SIE0"/>
<dbReference type="PANTHER" id="PTHR35845:SF1">
    <property type="entry name" value="SPERMATOGENESIS-ASSOCIATED SERINE-RICH PROTEIN 1"/>
    <property type="match status" value="1"/>
</dbReference>
<evidence type="ECO:0000313" key="2">
    <source>
        <dbReference type="EMBL" id="PFX29146.1"/>
    </source>
</evidence>
<feature type="region of interest" description="Disordered" evidence="1">
    <location>
        <begin position="218"/>
        <end position="238"/>
    </location>
</feature>
<name>A0A2B4SIE0_STYPI</name>
<keyword evidence="3" id="KW-1185">Reference proteome</keyword>
<accession>A0A2B4SIE0</accession>
<feature type="region of interest" description="Disordered" evidence="1">
    <location>
        <begin position="1"/>
        <end position="24"/>
    </location>
</feature>
<sequence>MAEVLLRTPGVAGKNEPLTNPIIKPYYRDGFGSKSIGEPHWRPHPRNALSVPGRLDNTAKGGDGLDWTSSIRCAPLEETTQTTHRPHEKATPYHSLKNNNKAKARDLQEAAQAYHTDSIEEEKPRCGKPTVVYDTYDDFERIYLQRPLEISLRMSIGAKKAVFEQRNGIPGASPGDKSYQVPEYSPDFHMQGSTRPIVRFGGLLKYVPDTFVPLQDLPSRPRTTFEERQKRKAKREEIEEVKNLDNWQPADLLTPVLQLPESHG</sequence>
<comment type="caution">
    <text evidence="2">The sequence shown here is derived from an EMBL/GenBank/DDBJ whole genome shotgun (WGS) entry which is preliminary data.</text>
</comment>
<evidence type="ECO:0000256" key="1">
    <source>
        <dbReference type="SAM" id="MobiDB-lite"/>
    </source>
</evidence>
<reference evidence="3" key="1">
    <citation type="journal article" date="2017" name="bioRxiv">
        <title>Comparative analysis of the genomes of Stylophora pistillata and Acropora digitifera provides evidence for extensive differences between species of corals.</title>
        <authorList>
            <person name="Voolstra C.R."/>
            <person name="Li Y."/>
            <person name="Liew Y.J."/>
            <person name="Baumgarten S."/>
            <person name="Zoccola D."/>
            <person name="Flot J.-F."/>
            <person name="Tambutte S."/>
            <person name="Allemand D."/>
            <person name="Aranda M."/>
        </authorList>
    </citation>
    <scope>NUCLEOTIDE SEQUENCE [LARGE SCALE GENOMIC DNA]</scope>
</reference>
<organism evidence="2 3">
    <name type="scientific">Stylophora pistillata</name>
    <name type="common">Smooth cauliflower coral</name>
    <dbReference type="NCBI Taxonomy" id="50429"/>
    <lineage>
        <taxon>Eukaryota</taxon>
        <taxon>Metazoa</taxon>
        <taxon>Cnidaria</taxon>
        <taxon>Anthozoa</taxon>
        <taxon>Hexacorallia</taxon>
        <taxon>Scleractinia</taxon>
        <taxon>Astrocoeniina</taxon>
        <taxon>Pocilloporidae</taxon>
        <taxon>Stylophora</taxon>
    </lineage>
</organism>
<dbReference type="EMBL" id="LSMT01000070">
    <property type="protein sequence ID" value="PFX29146.1"/>
    <property type="molecule type" value="Genomic_DNA"/>
</dbReference>
<dbReference type="Pfam" id="PF15160">
    <property type="entry name" value="SASRP1"/>
    <property type="match status" value="1"/>
</dbReference>
<dbReference type="PANTHER" id="PTHR35845">
    <property type="entry name" value="SPERMATOGENESIS-ASSOCIATED SERINE-RICH PROTEIN 1"/>
    <property type="match status" value="1"/>
</dbReference>
<protein>
    <submittedName>
        <fullName evidence="2">Spermatogenesis-associated serine-rich protein 1</fullName>
    </submittedName>
</protein>
<dbReference type="Proteomes" id="UP000225706">
    <property type="component" value="Unassembled WGS sequence"/>
</dbReference>
<feature type="compositionally biased region" description="Basic and acidic residues" evidence="1">
    <location>
        <begin position="223"/>
        <end position="238"/>
    </location>
</feature>
<dbReference type="AlphaFoldDB" id="A0A2B4SIE0"/>
<dbReference type="InterPro" id="IPR029165">
    <property type="entry name" value="SASRP1"/>
</dbReference>